<dbReference type="CDD" id="cd08501">
    <property type="entry name" value="PBP2_Lpqw"/>
    <property type="match status" value="1"/>
</dbReference>
<dbReference type="GO" id="GO:1904680">
    <property type="term" value="F:peptide transmembrane transporter activity"/>
    <property type="evidence" value="ECO:0007669"/>
    <property type="project" value="TreeGrafter"/>
</dbReference>
<dbReference type="EMBL" id="CAFBMB010000011">
    <property type="protein sequence ID" value="CAB4889993.1"/>
    <property type="molecule type" value="Genomic_DNA"/>
</dbReference>
<evidence type="ECO:0000259" key="1">
    <source>
        <dbReference type="Pfam" id="PF00496"/>
    </source>
</evidence>
<name>A0A6J7FEF1_9ZZZZ</name>
<feature type="domain" description="Solute-binding protein family 5" evidence="1">
    <location>
        <begin position="88"/>
        <end position="510"/>
    </location>
</feature>
<gene>
    <name evidence="2" type="ORF">UFOPK3516_00287</name>
</gene>
<evidence type="ECO:0000313" key="2">
    <source>
        <dbReference type="EMBL" id="CAB4889993.1"/>
    </source>
</evidence>
<accession>A0A6J7FEF1</accession>
<dbReference type="Gene3D" id="3.40.190.10">
    <property type="entry name" value="Periplasmic binding protein-like II"/>
    <property type="match status" value="1"/>
</dbReference>
<reference evidence="2" key="1">
    <citation type="submission" date="2020-05" db="EMBL/GenBank/DDBJ databases">
        <authorList>
            <person name="Chiriac C."/>
            <person name="Salcher M."/>
            <person name="Ghai R."/>
            <person name="Kavagutti S V."/>
        </authorList>
    </citation>
    <scope>NUCLEOTIDE SEQUENCE</scope>
</reference>
<dbReference type="InterPro" id="IPR030678">
    <property type="entry name" value="Peptide/Ni-bd"/>
</dbReference>
<dbReference type="Gene3D" id="3.10.105.10">
    <property type="entry name" value="Dipeptide-binding Protein, Domain 3"/>
    <property type="match status" value="1"/>
</dbReference>
<dbReference type="PANTHER" id="PTHR30290">
    <property type="entry name" value="PERIPLASMIC BINDING COMPONENT OF ABC TRANSPORTER"/>
    <property type="match status" value="1"/>
</dbReference>
<dbReference type="PANTHER" id="PTHR30290:SF65">
    <property type="entry name" value="MONOACYL PHOSPHATIDYLINOSITOL TETRAMANNOSIDE-BINDING PROTEIN LPQW-RELATED"/>
    <property type="match status" value="1"/>
</dbReference>
<dbReference type="SUPFAM" id="SSF53850">
    <property type="entry name" value="Periplasmic binding protein-like II"/>
    <property type="match status" value="1"/>
</dbReference>
<sequence>MKKSRIAAIVAVAATAVLVLSGCAPQSEVVTGSSLSVAWNQPFYSYNVSTSYGNAAANANITYMTGSSFNFYNDVPELQLDTSFGTYEKISDEPLVVKYTLADTARWSDGEPVTAADLMLTWVAVGGSYNDTTFDPTEYTDPDTGALNGKQPKDVIYFDSGATPDDPTGLGLVTAVPEVSSDGKSVTLTYSKPYVDWELAFGVGLPAHVIGKKALGATSNADGAAAVLKAIQDKDVTALAAISNFWNTGYDFTEMPTDKDLLVANGPYVISDFVADQYITLTANKEYRGAHKPKVEEITVRFIPDPMAAVQALQNGEVQIISPQATADVADALKALPVTTLLSIEGSYEHIDLQFADGKSGTMSNPKLRQAFMMVIPRQEIVDKLIVPLNPEAQVRNSQLFLPGAAGYDDSVKNNGSSAYADVDIEGAKALIAESGVANPEVCMLFSSTNTRRANEFALIQQSGALAGFNVTDCSSPDWGGLLGTPGVYDAALFAWQNTSLGVTQSSPTFHSGGINNLNFYSNPEVDTLLDELDGTFDAAKQITLQQQIDKLVWSDYYGVTVFQFPAVTAFDQTKIANVTSAPLAPTFFWNFWEWAPVSK</sequence>
<proteinExistence type="predicted"/>
<organism evidence="2">
    <name type="scientific">freshwater metagenome</name>
    <dbReference type="NCBI Taxonomy" id="449393"/>
    <lineage>
        <taxon>unclassified sequences</taxon>
        <taxon>metagenomes</taxon>
        <taxon>ecological metagenomes</taxon>
    </lineage>
</organism>
<dbReference type="GO" id="GO:0042597">
    <property type="term" value="C:periplasmic space"/>
    <property type="evidence" value="ECO:0007669"/>
    <property type="project" value="UniProtKB-ARBA"/>
</dbReference>
<dbReference type="Pfam" id="PF00496">
    <property type="entry name" value="SBP_bac_5"/>
    <property type="match status" value="1"/>
</dbReference>
<dbReference type="PROSITE" id="PS51257">
    <property type="entry name" value="PROKAR_LIPOPROTEIN"/>
    <property type="match status" value="1"/>
</dbReference>
<dbReference type="PIRSF" id="PIRSF002741">
    <property type="entry name" value="MppA"/>
    <property type="match status" value="1"/>
</dbReference>
<protein>
    <submittedName>
        <fullName evidence="2">Unannotated protein</fullName>
    </submittedName>
</protein>
<dbReference type="GO" id="GO:0015833">
    <property type="term" value="P:peptide transport"/>
    <property type="evidence" value="ECO:0007669"/>
    <property type="project" value="TreeGrafter"/>
</dbReference>
<dbReference type="InterPro" id="IPR000914">
    <property type="entry name" value="SBP_5_dom"/>
</dbReference>
<dbReference type="AlphaFoldDB" id="A0A6J7FEF1"/>
<dbReference type="InterPro" id="IPR039424">
    <property type="entry name" value="SBP_5"/>
</dbReference>
<dbReference type="GO" id="GO:0043190">
    <property type="term" value="C:ATP-binding cassette (ABC) transporter complex"/>
    <property type="evidence" value="ECO:0007669"/>
    <property type="project" value="InterPro"/>
</dbReference>